<evidence type="ECO:0000256" key="6">
    <source>
        <dbReference type="ARBA" id="ARBA00022989"/>
    </source>
</evidence>
<comment type="similarity">
    <text evidence="2 8">Belongs to the ABC-2 integral membrane protein family.</text>
</comment>
<gene>
    <name evidence="10" type="ORF">DSCW_04890</name>
</gene>
<dbReference type="InterPro" id="IPR013525">
    <property type="entry name" value="ABC2_TM"/>
</dbReference>
<comment type="subcellular location">
    <subcellularLocation>
        <location evidence="1 8">Cell membrane</location>
        <topology evidence="1 8">Multi-pass membrane protein</topology>
    </subcellularLocation>
</comment>
<dbReference type="InterPro" id="IPR000412">
    <property type="entry name" value="ABC_2_transport"/>
</dbReference>
<proteinExistence type="inferred from homology"/>
<keyword evidence="3 8" id="KW-0813">Transport</keyword>
<dbReference type="RefSeq" id="WP_155302215.1">
    <property type="nucleotide sequence ID" value="NZ_AP021875.1"/>
</dbReference>
<dbReference type="Proteomes" id="UP000427769">
    <property type="component" value="Chromosome"/>
</dbReference>
<feature type="transmembrane region" description="Helical" evidence="8">
    <location>
        <begin position="28"/>
        <end position="48"/>
    </location>
</feature>
<evidence type="ECO:0000313" key="11">
    <source>
        <dbReference type="Proteomes" id="UP000427769"/>
    </source>
</evidence>
<keyword evidence="6 8" id="KW-1133">Transmembrane helix</keyword>
<evidence type="ECO:0000256" key="5">
    <source>
        <dbReference type="ARBA" id="ARBA00022692"/>
    </source>
</evidence>
<feature type="transmembrane region" description="Helical" evidence="8">
    <location>
        <begin position="230"/>
        <end position="252"/>
    </location>
</feature>
<dbReference type="Pfam" id="PF12698">
    <property type="entry name" value="ABC2_membrane_3"/>
    <property type="match status" value="1"/>
</dbReference>
<feature type="transmembrane region" description="Helical" evidence="8">
    <location>
        <begin position="180"/>
        <end position="204"/>
    </location>
</feature>
<dbReference type="GO" id="GO:0140359">
    <property type="term" value="F:ABC-type transporter activity"/>
    <property type="evidence" value="ECO:0007669"/>
    <property type="project" value="InterPro"/>
</dbReference>
<name>A0A5K7YTB4_9BACT</name>
<dbReference type="PANTHER" id="PTHR30294:SF29">
    <property type="entry name" value="MULTIDRUG ABC TRANSPORTER PERMEASE YBHS-RELATED"/>
    <property type="match status" value="1"/>
</dbReference>
<feature type="transmembrane region" description="Helical" evidence="8">
    <location>
        <begin position="294"/>
        <end position="311"/>
    </location>
</feature>
<protein>
    <recommendedName>
        <fullName evidence="8">Transport permease protein</fullName>
    </recommendedName>
</protein>
<feature type="transmembrane region" description="Helical" evidence="8">
    <location>
        <begin position="348"/>
        <end position="367"/>
    </location>
</feature>
<dbReference type="GO" id="GO:0043190">
    <property type="term" value="C:ATP-binding cassette (ABC) transporter complex"/>
    <property type="evidence" value="ECO:0007669"/>
    <property type="project" value="InterPro"/>
</dbReference>
<evidence type="ECO:0000256" key="3">
    <source>
        <dbReference type="ARBA" id="ARBA00022448"/>
    </source>
</evidence>
<keyword evidence="11" id="KW-1185">Reference proteome</keyword>
<dbReference type="InterPro" id="IPR051449">
    <property type="entry name" value="ABC-2_transporter_component"/>
</dbReference>
<evidence type="ECO:0000256" key="1">
    <source>
        <dbReference type="ARBA" id="ARBA00004651"/>
    </source>
</evidence>
<dbReference type="AlphaFoldDB" id="A0A5K7YTB4"/>
<evidence type="ECO:0000259" key="9">
    <source>
        <dbReference type="PROSITE" id="PS51012"/>
    </source>
</evidence>
<dbReference type="EMBL" id="AP021875">
    <property type="protein sequence ID" value="BBO73072.1"/>
    <property type="molecule type" value="Genomic_DNA"/>
</dbReference>
<evidence type="ECO:0000256" key="4">
    <source>
        <dbReference type="ARBA" id="ARBA00022475"/>
    </source>
</evidence>
<evidence type="ECO:0000256" key="8">
    <source>
        <dbReference type="RuleBase" id="RU361157"/>
    </source>
</evidence>
<keyword evidence="5 8" id="KW-0812">Transmembrane</keyword>
<dbReference type="InterPro" id="IPR047817">
    <property type="entry name" value="ABC2_TM_bact-type"/>
</dbReference>
<dbReference type="PRINTS" id="PR00164">
    <property type="entry name" value="ABC2TRNSPORT"/>
</dbReference>
<dbReference type="PROSITE" id="PS51012">
    <property type="entry name" value="ABC_TM2"/>
    <property type="match status" value="1"/>
</dbReference>
<dbReference type="PANTHER" id="PTHR30294">
    <property type="entry name" value="MEMBRANE COMPONENT OF ABC TRANSPORTER YHHJ-RELATED"/>
    <property type="match status" value="1"/>
</dbReference>
<keyword evidence="4 8" id="KW-1003">Cell membrane</keyword>
<evidence type="ECO:0000256" key="2">
    <source>
        <dbReference type="ARBA" id="ARBA00007783"/>
    </source>
</evidence>
<dbReference type="KEGG" id="dwd:DSCW_04890"/>
<keyword evidence="7 8" id="KW-0472">Membrane</keyword>
<reference evidence="10 11" key="1">
    <citation type="submission" date="2019-11" db="EMBL/GenBank/DDBJ databases">
        <title>Comparative genomics of hydrocarbon-degrading Desulfosarcina strains.</title>
        <authorList>
            <person name="Watanabe M."/>
            <person name="Kojima H."/>
            <person name="Fukui M."/>
        </authorList>
    </citation>
    <scope>NUCLEOTIDE SEQUENCE [LARGE SCALE GENOMIC DNA]</scope>
    <source>
        <strain evidence="10 11">PP31</strain>
    </source>
</reference>
<accession>A0A5K7YTB4</accession>
<feature type="transmembrane region" description="Helical" evidence="8">
    <location>
        <begin position="258"/>
        <end position="282"/>
    </location>
</feature>
<feature type="domain" description="ABC transmembrane type-2" evidence="9">
    <location>
        <begin position="132"/>
        <end position="374"/>
    </location>
</feature>
<evidence type="ECO:0000256" key="7">
    <source>
        <dbReference type="ARBA" id="ARBA00023136"/>
    </source>
</evidence>
<sequence length="376" mass="41450">MNSSGRRRRMQALVRKETRQLLRDRSNLAVGLILPVVLILLFGFGLSFDLIGVKMAVVQEDHSPQACSFVNEFNGNLYLQPALYPSMQAAEQAMLASSVEAILRIPPDFSQKLAQNRAEAQLLVNGVLTTNANSIESYVNGIVGKYFLKQHDLSPVNGEGTGSVNIVQRMWFNEPAISTWYLVPGLIVLVLTLIGAFLTSLLIVRERERGTLEALYVTPARSLELVVAKLIPYLVIGLIDLMLCLLAASLIFDVPMRGSLVVIVIASTLYLVVSLSMGLLISGRAASQFQASQIALLTSFMPAMMLSGFVYDLSNVPAIVQTISQFLPATHFMPMVKTLFLVGNDWSMVIKECSILCLYALFFINAARMSLRKRIE</sequence>
<dbReference type="OrthoDB" id="9808686at2"/>
<dbReference type="Gene3D" id="3.40.1710.10">
    <property type="entry name" value="abc type-2 transporter like domain"/>
    <property type="match status" value="1"/>
</dbReference>
<evidence type="ECO:0000313" key="10">
    <source>
        <dbReference type="EMBL" id="BBO73072.1"/>
    </source>
</evidence>
<organism evidence="10 11">
    <name type="scientific">Desulfosarcina widdelii</name>
    <dbReference type="NCBI Taxonomy" id="947919"/>
    <lineage>
        <taxon>Bacteria</taxon>
        <taxon>Pseudomonadati</taxon>
        <taxon>Thermodesulfobacteriota</taxon>
        <taxon>Desulfobacteria</taxon>
        <taxon>Desulfobacterales</taxon>
        <taxon>Desulfosarcinaceae</taxon>
        <taxon>Desulfosarcina</taxon>
    </lineage>
</organism>